<accession>A0ABU6Z3R6</accession>
<evidence type="ECO:0000313" key="2">
    <source>
        <dbReference type="Proteomes" id="UP001341840"/>
    </source>
</evidence>
<gene>
    <name evidence="1" type="ORF">PIB30_005492</name>
</gene>
<dbReference type="InterPro" id="IPR036259">
    <property type="entry name" value="MFS_trans_sf"/>
</dbReference>
<reference evidence="1 2" key="1">
    <citation type="journal article" date="2023" name="Plants (Basel)">
        <title>Bridging the Gap: Combining Genomics and Transcriptomics Approaches to Understand Stylosanthes scabra, an Orphan Legume from the Brazilian Caatinga.</title>
        <authorList>
            <person name="Ferreira-Neto J.R.C."/>
            <person name="da Silva M.D."/>
            <person name="Binneck E."/>
            <person name="de Melo N.F."/>
            <person name="da Silva R.H."/>
            <person name="de Melo A.L.T.M."/>
            <person name="Pandolfi V."/>
            <person name="Bustamante F.O."/>
            <person name="Brasileiro-Vidal A.C."/>
            <person name="Benko-Iseppon A.M."/>
        </authorList>
    </citation>
    <scope>NUCLEOTIDE SEQUENCE [LARGE SCALE GENOMIC DNA]</scope>
    <source>
        <tissue evidence="1">Leaves</tissue>
    </source>
</reference>
<dbReference type="Gene3D" id="1.20.1250.20">
    <property type="entry name" value="MFS general substrate transporter like domains"/>
    <property type="match status" value="1"/>
</dbReference>
<proteinExistence type="predicted"/>
<evidence type="ECO:0000313" key="1">
    <source>
        <dbReference type="EMBL" id="MED6216230.1"/>
    </source>
</evidence>
<dbReference type="EMBL" id="JASCZI010271871">
    <property type="protein sequence ID" value="MED6216230.1"/>
    <property type="molecule type" value="Genomic_DNA"/>
</dbReference>
<name>A0ABU6Z3R6_9FABA</name>
<protein>
    <submittedName>
        <fullName evidence="1">Uncharacterized protein</fullName>
    </submittedName>
</protein>
<organism evidence="1 2">
    <name type="scientific">Stylosanthes scabra</name>
    <dbReference type="NCBI Taxonomy" id="79078"/>
    <lineage>
        <taxon>Eukaryota</taxon>
        <taxon>Viridiplantae</taxon>
        <taxon>Streptophyta</taxon>
        <taxon>Embryophyta</taxon>
        <taxon>Tracheophyta</taxon>
        <taxon>Spermatophyta</taxon>
        <taxon>Magnoliopsida</taxon>
        <taxon>eudicotyledons</taxon>
        <taxon>Gunneridae</taxon>
        <taxon>Pentapetalae</taxon>
        <taxon>rosids</taxon>
        <taxon>fabids</taxon>
        <taxon>Fabales</taxon>
        <taxon>Fabaceae</taxon>
        <taxon>Papilionoideae</taxon>
        <taxon>50 kb inversion clade</taxon>
        <taxon>dalbergioids sensu lato</taxon>
        <taxon>Dalbergieae</taxon>
        <taxon>Pterocarpus clade</taxon>
        <taxon>Stylosanthes</taxon>
    </lineage>
</organism>
<dbReference type="Proteomes" id="UP001341840">
    <property type="component" value="Unassembled WGS sequence"/>
</dbReference>
<dbReference type="PANTHER" id="PTHR11654">
    <property type="entry name" value="OLIGOPEPTIDE TRANSPORTER-RELATED"/>
    <property type="match status" value="1"/>
</dbReference>
<keyword evidence="2" id="KW-1185">Reference proteome</keyword>
<sequence>MALGSSSSDSDIRKGLLLHSHHRTETIKGGWHAAIFIICTEFAEQFSYLGLSANLITYLTNEIHQPITEATKNVNTWLGFSSLFPLLGGFIADSYLGRFNTVLISSFIYLLPPRNNFATVAYNGVAKRFAAVFHNRLTAAKYKLVNRALP</sequence>
<comment type="caution">
    <text evidence="1">The sequence shown here is derived from an EMBL/GenBank/DDBJ whole genome shotgun (WGS) entry which is preliminary data.</text>
</comment>